<protein>
    <submittedName>
        <fullName evidence="1">Uncharacterized protein</fullName>
    </submittedName>
</protein>
<dbReference type="AlphaFoldDB" id="B6YSJ4"/>
<dbReference type="PATRIC" id="fig|523850.10.peg.47"/>
<organism evidence="1 2">
    <name type="scientific">Thermococcus onnurineus (strain NA1)</name>
    <dbReference type="NCBI Taxonomy" id="523850"/>
    <lineage>
        <taxon>Archaea</taxon>
        <taxon>Methanobacteriati</taxon>
        <taxon>Methanobacteriota</taxon>
        <taxon>Thermococci</taxon>
        <taxon>Thermococcales</taxon>
        <taxon>Thermococcaceae</taxon>
        <taxon>Thermococcus</taxon>
    </lineage>
</organism>
<dbReference type="Proteomes" id="UP000002727">
    <property type="component" value="Chromosome"/>
</dbReference>
<dbReference type="STRING" id="523850.TON_0047"/>
<dbReference type="eggNOG" id="arCOG10095">
    <property type="taxonomic scope" value="Archaea"/>
</dbReference>
<dbReference type="KEGG" id="ton:TON_0047"/>
<dbReference type="HOGENOM" id="CLU_1387637_0_0_2"/>
<dbReference type="OrthoDB" id="91317at2157"/>
<dbReference type="GeneID" id="7017693"/>
<dbReference type="EMBL" id="CP000855">
    <property type="protein sequence ID" value="ACJ15531.1"/>
    <property type="molecule type" value="Genomic_DNA"/>
</dbReference>
<keyword evidence="2" id="KW-1185">Reference proteome</keyword>
<gene>
    <name evidence="1" type="ordered locus">TON_0047</name>
</gene>
<name>B6YSJ4_THEON</name>
<reference evidence="1 2" key="1">
    <citation type="journal article" date="2008" name="J. Bacteriol.">
        <title>The complete genome sequence of Thermococcus onnurineus NA1 reveals a mixed heterotrophic and carboxydotrophic metabolism.</title>
        <authorList>
            <person name="Lee H.S."/>
            <person name="Kang S.G."/>
            <person name="Bae S.S."/>
            <person name="Lim J.K."/>
            <person name="Cho Y."/>
            <person name="Kim Y.J."/>
            <person name="Jeon J.H."/>
            <person name="Cha S.S."/>
            <person name="Kwon K.K."/>
            <person name="Kim H.T."/>
            <person name="Park C.J."/>
            <person name="Lee H.W."/>
            <person name="Kim S.I."/>
            <person name="Chun J."/>
            <person name="Colwell R.R."/>
            <person name="Kim S.J."/>
            <person name="Lee J.H."/>
        </authorList>
    </citation>
    <scope>NUCLEOTIDE SEQUENCE [LARGE SCALE GENOMIC DNA]</scope>
    <source>
        <strain evidence="1 2">NA1</strain>
    </source>
</reference>
<proteinExistence type="predicted"/>
<sequence length="196" mass="23059">MDELEFCLKSLSYPLGMLLERLERRNGKVVTVSKETLTLPEIPFVVKCYLTAVALFESLDIVDKKRLSDDYKAIEKFRLKILHSKLGEGVAEYLTDPGRYLLISEHLAIDWLEFERREEKVRPYLERLKELRNEVKERSEFLKRTDFLEELGVDEGLLLRYLAEDEKFKELINAALGKHNPEFKAMVVRYFKALRG</sequence>
<evidence type="ECO:0000313" key="1">
    <source>
        <dbReference type="EMBL" id="ACJ15531.1"/>
    </source>
</evidence>
<dbReference type="RefSeq" id="WP_012571004.1">
    <property type="nucleotide sequence ID" value="NC_011529.1"/>
</dbReference>
<evidence type="ECO:0000313" key="2">
    <source>
        <dbReference type="Proteomes" id="UP000002727"/>
    </source>
</evidence>
<accession>B6YSJ4</accession>